<reference evidence="2 3" key="1">
    <citation type="journal article" date="2010" name="Nature">
        <title>The genome of a songbird.</title>
        <authorList>
            <person name="Warren W.C."/>
            <person name="Clayton D.F."/>
            <person name="Ellegren H."/>
            <person name="Arnold A.P."/>
            <person name="Hillier L.W."/>
            <person name="Kunstner A."/>
            <person name="Searle S."/>
            <person name="White S."/>
            <person name="Vilella A.J."/>
            <person name="Fairley S."/>
            <person name="Heger A."/>
            <person name="Kong L."/>
            <person name="Ponting C.P."/>
            <person name="Jarvis E.D."/>
            <person name="Mello C.V."/>
            <person name="Minx P."/>
            <person name="Lovell P."/>
            <person name="Velho T.A."/>
            <person name="Ferris M."/>
            <person name="Balakrishnan C.N."/>
            <person name="Sinha S."/>
            <person name="Blatti C."/>
            <person name="London S.E."/>
            <person name="Li Y."/>
            <person name="Lin Y.C."/>
            <person name="George J."/>
            <person name="Sweedler J."/>
            <person name="Southey B."/>
            <person name="Gunaratne P."/>
            <person name="Watson M."/>
            <person name="Nam K."/>
            <person name="Backstrom N."/>
            <person name="Smeds L."/>
            <person name="Nabholz B."/>
            <person name="Itoh Y."/>
            <person name="Whitney O."/>
            <person name="Pfenning A.R."/>
            <person name="Howard J."/>
            <person name="Volker M."/>
            <person name="Skinner B.M."/>
            <person name="Griffin D.K."/>
            <person name="Ye L."/>
            <person name="McLaren W.M."/>
            <person name="Flicek P."/>
            <person name="Quesada V."/>
            <person name="Velasco G."/>
            <person name="Lopez-Otin C."/>
            <person name="Puente X.S."/>
            <person name="Olender T."/>
            <person name="Lancet D."/>
            <person name="Smit A.F."/>
            <person name="Hubley R."/>
            <person name="Konkel M.K."/>
            <person name="Walker J.A."/>
            <person name="Batzer M.A."/>
            <person name="Gu W."/>
            <person name="Pollock D.D."/>
            <person name="Chen L."/>
            <person name="Cheng Z."/>
            <person name="Eichler E.E."/>
            <person name="Stapley J."/>
            <person name="Slate J."/>
            <person name="Ekblom R."/>
            <person name="Birkhead T."/>
            <person name="Burke T."/>
            <person name="Burt D."/>
            <person name="Scharff C."/>
            <person name="Adam I."/>
            <person name="Richard H."/>
            <person name="Sultan M."/>
            <person name="Soldatov A."/>
            <person name="Lehrach H."/>
            <person name="Edwards S.V."/>
            <person name="Yang S.P."/>
            <person name="Li X."/>
            <person name="Graves T."/>
            <person name="Fulton L."/>
            <person name="Nelson J."/>
            <person name="Chinwalla A."/>
            <person name="Hou S."/>
            <person name="Mardis E.R."/>
            <person name="Wilson R.K."/>
        </authorList>
    </citation>
    <scope>NUCLEOTIDE SEQUENCE [LARGE SCALE GENOMIC DNA]</scope>
</reference>
<proteinExistence type="predicted"/>
<feature type="compositionally biased region" description="Polar residues" evidence="1">
    <location>
        <begin position="62"/>
        <end position="74"/>
    </location>
</feature>
<feature type="region of interest" description="Disordered" evidence="1">
    <location>
        <begin position="1"/>
        <end position="157"/>
    </location>
</feature>
<dbReference type="AlphaFoldDB" id="A0A674G8R0"/>
<dbReference type="GO" id="GO:0005737">
    <property type="term" value="C:cytoplasm"/>
    <property type="evidence" value="ECO:0007669"/>
    <property type="project" value="TreeGrafter"/>
</dbReference>
<reference evidence="2" key="2">
    <citation type="submission" date="2025-08" db="UniProtKB">
        <authorList>
            <consortium name="Ensembl"/>
        </authorList>
    </citation>
    <scope>IDENTIFICATION</scope>
</reference>
<dbReference type="Proteomes" id="UP000007754">
    <property type="component" value="Chromosome Z"/>
</dbReference>
<name>A0A674G8R0_TAEGU</name>
<dbReference type="PANTHER" id="PTHR15510:SF5">
    <property type="entry name" value="SPERM-ASSOCIATED ANTIGEN 8"/>
    <property type="match status" value="1"/>
</dbReference>
<dbReference type="GO" id="GO:0045944">
    <property type="term" value="P:positive regulation of transcription by RNA polymerase II"/>
    <property type="evidence" value="ECO:0007669"/>
    <property type="project" value="TreeGrafter"/>
</dbReference>
<dbReference type="PANTHER" id="PTHR15510">
    <property type="entry name" value="SPERM-ASSOCIATED ANTIGEN 8"/>
    <property type="match status" value="1"/>
</dbReference>
<evidence type="ECO:0000313" key="3">
    <source>
        <dbReference type="Proteomes" id="UP000007754"/>
    </source>
</evidence>
<evidence type="ECO:0000256" key="1">
    <source>
        <dbReference type="SAM" id="MobiDB-lite"/>
    </source>
</evidence>
<protein>
    <submittedName>
        <fullName evidence="2">Sperm associated antigen 8</fullName>
    </submittedName>
</protein>
<dbReference type="KEGG" id="tgu:101234112"/>
<dbReference type="OrthoDB" id="2120499at2759"/>
<feature type="compositionally biased region" description="Basic residues" evidence="1">
    <location>
        <begin position="29"/>
        <end position="39"/>
    </location>
</feature>
<dbReference type="Pfam" id="PF22584">
    <property type="entry name" value="CFAP143"/>
    <property type="match status" value="1"/>
</dbReference>
<dbReference type="Ensembl" id="ENSTGUT00000029994.1">
    <property type="protein sequence ID" value="ENSTGUP00000019097.1"/>
    <property type="gene ID" value="ENSTGUG00000026463.1"/>
</dbReference>
<dbReference type="GO" id="GO:0005634">
    <property type="term" value="C:nucleus"/>
    <property type="evidence" value="ECO:0007669"/>
    <property type="project" value="TreeGrafter"/>
</dbReference>
<dbReference type="InterPro" id="IPR026124">
    <property type="entry name" value="Sperm-assoc_Ag8"/>
</dbReference>
<dbReference type="GeneTree" id="ENSGT00640000091617"/>
<reference evidence="2" key="3">
    <citation type="submission" date="2025-09" db="UniProtKB">
        <authorList>
            <consortium name="Ensembl"/>
        </authorList>
    </citation>
    <scope>IDENTIFICATION</scope>
</reference>
<dbReference type="GO" id="GO:0008017">
    <property type="term" value="F:microtubule binding"/>
    <property type="evidence" value="ECO:0007669"/>
    <property type="project" value="InterPro"/>
</dbReference>
<accession>A0A674G8R0</accession>
<gene>
    <name evidence="2" type="primary">SPAG8</name>
</gene>
<dbReference type="OMA" id="PFRKCAT"/>
<sequence length="344" mass="37819">MEPRAGCAAGCGPGYGQRDSPGGALRSHVGPRCHGKRPPFRVQGDEPLPEVPVERLPCGGDSLTTTTKRLQQMSDVAKPPQETADTDELPTVALPVVPSRVPSPETGQDPSGIKLSPWLGKWGTSPEEESLTTVLALPPTPPTPAEKPSQPVPKRSCVTRDWPKEVPVNPLDSRPGKDLGSEDFQRGYHGLPIHQFLSSLTDSSPPKDCPPLRAVLLGQGQRKATLASMLYEKYSKEMEEEIHPYPRCMESISTTHHDYRAMGFQSTPQPITQPHNYLTEQPTSFWLQQAHGLPGVTALFGRNIPFKRNADFSTPITMYLGHPEPFNLCDPYDPLSSQLQPHRH</sequence>
<keyword evidence="3" id="KW-1185">Reference proteome</keyword>
<evidence type="ECO:0000313" key="2">
    <source>
        <dbReference type="Ensembl" id="ENSTGUP00000019097.1"/>
    </source>
</evidence>
<organism evidence="2 3">
    <name type="scientific">Taeniopygia guttata</name>
    <name type="common">Zebra finch</name>
    <name type="synonym">Poephila guttata</name>
    <dbReference type="NCBI Taxonomy" id="59729"/>
    <lineage>
        <taxon>Eukaryota</taxon>
        <taxon>Metazoa</taxon>
        <taxon>Chordata</taxon>
        <taxon>Craniata</taxon>
        <taxon>Vertebrata</taxon>
        <taxon>Euteleostomi</taxon>
        <taxon>Archelosauria</taxon>
        <taxon>Archosauria</taxon>
        <taxon>Dinosauria</taxon>
        <taxon>Saurischia</taxon>
        <taxon>Theropoda</taxon>
        <taxon>Coelurosauria</taxon>
        <taxon>Aves</taxon>
        <taxon>Neognathae</taxon>
        <taxon>Neoaves</taxon>
        <taxon>Telluraves</taxon>
        <taxon>Australaves</taxon>
        <taxon>Passeriformes</taxon>
        <taxon>Passeroidea</taxon>
        <taxon>Estrildidae</taxon>
        <taxon>Estrildinae</taxon>
        <taxon>Taeniopygia</taxon>
    </lineage>
</organism>
<dbReference type="InParanoid" id="A0A674G8R0"/>